<feature type="transmembrane region" description="Helical" evidence="1">
    <location>
        <begin position="290"/>
        <end position="310"/>
    </location>
</feature>
<feature type="transmembrane region" description="Helical" evidence="1">
    <location>
        <begin position="322"/>
        <end position="343"/>
    </location>
</feature>
<reference evidence="3 4" key="1">
    <citation type="submission" date="2015-06" db="EMBL/GenBank/DDBJ databases">
        <title>Draft Genome Sequence of Parabacteroides goldsteinii with Putative Novel Metallo-Beta-Lactamases Isolated from a Blood Culture from a Human Patient.</title>
        <authorList>
            <person name="Krogh T.J."/>
            <person name="Agergaard C.N."/>
            <person name="Moller-Jensen J."/>
            <person name="Justesen U.S."/>
        </authorList>
    </citation>
    <scope>NUCLEOTIDE SEQUENCE [LARGE SCALE GENOMIC DNA]</scope>
    <source>
        <strain evidence="3 4">910340</strain>
    </source>
</reference>
<feature type="transmembrane region" description="Helical" evidence="1">
    <location>
        <begin position="171"/>
        <end position="201"/>
    </location>
</feature>
<feature type="transmembrane region" description="Helical" evidence="1">
    <location>
        <begin position="98"/>
        <end position="116"/>
    </location>
</feature>
<dbReference type="EMBL" id="LFJV01000077">
    <property type="protein sequence ID" value="KMM31986.1"/>
    <property type="molecule type" value="Genomic_DNA"/>
</dbReference>
<keyword evidence="1" id="KW-0472">Membrane</keyword>
<name>A0A0J6C6Q0_9BACT</name>
<keyword evidence="1" id="KW-1133">Transmembrane helix</keyword>
<dbReference type="InterPro" id="IPR050879">
    <property type="entry name" value="Acyltransferase_3"/>
</dbReference>
<feature type="transmembrane region" description="Helical" evidence="1">
    <location>
        <begin position="252"/>
        <end position="278"/>
    </location>
</feature>
<sequence length="371" mass="42765">MKNNQVHYYWLDLIRFLAAFLVLSSHFRGAFFVEYGLLPAEQQNAFISFFYLVTRLGHEAVLIFFVMSGFLVGGRVIERLKNGVFDLKSYGIDRSVRILLPLVSTLLFLILTNFIQGIDTDWIAWFGNLLSLQGIYCSSVIDPLWSLSYEVWFYILAGSLAMLLKKHTNGIAIPFVLLLICLLVFTKLNSVYLFIWVMGAVTYWVQPKICNKFLLCVALLAMIILIGTLQFTRVSRSLSLGEYSSFLPNRDALELLFSFTFCLFLQQVILICPVNCLARFINSMGTKFAAFSYTLYLTHMLVLRLLEYYGAPKSTSVNWFSVGYYIGELILSMIVAYFIYWIFEKRTATVKSWLKNRQFSCRIPCLSKRDN</sequence>
<dbReference type="PATRIC" id="fig|328812.4.peg.5125"/>
<dbReference type="Proteomes" id="UP000036166">
    <property type="component" value="Unassembled WGS sequence"/>
</dbReference>
<proteinExistence type="predicted"/>
<organism evidence="3 4">
    <name type="scientific">Parabacteroides goldsteinii</name>
    <dbReference type="NCBI Taxonomy" id="328812"/>
    <lineage>
        <taxon>Bacteria</taxon>
        <taxon>Pseudomonadati</taxon>
        <taxon>Bacteroidota</taxon>
        <taxon>Bacteroidia</taxon>
        <taxon>Bacteroidales</taxon>
        <taxon>Tannerellaceae</taxon>
        <taxon>Parabacteroides</taxon>
    </lineage>
</organism>
<dbReference type="InterPro" id="IPR002656">
    <property type="entry name" value="Acyl_transf_3_dom"/>
</dbReference>
<evidence type="ECO:0000259" key="2">
    <source>
        <dbReference type="Pfam" id="PF01757"/>
    </source>
</evidence>
<dbReference type="RefSeq" id="WP_048317073.1">
    <property type="nucleotide sequence ID" value="NZ_LFJV01000077.1"/>
</dbReference>
<feature type="domain" description="Acyltransferase 3" evidence="2">
    <location>
        <begin position="8"/>
        <end position="341"/>
    </location>
</feature>
<dbReference type="Pfam" id="PF01757">
    <property type="entry name" value="Acyl_transf_3"/>
    <property type="match status" value="1"/>
</dbReference>
<gene>
    <name evidence="3" type="ORF">ACM15_19865</name>
</gene>
<dbReference type="AlphaFoldDB" id="A0A0J6C6Q0"/>
<evidence type="ECO:0000313" key="3">
    <source>
        <dbReference type="EMBL" id="KMM31986.1"/>
    </source>
</evidence>
<feature type="transmembrane region" description="Helical" evidence="1">
    <location>
        <begin position="60"/>
        <end position="77"/>
    </location>
</feature>
<accession>A0A0J6C6Q0</accession>
<dbReference type="PANTHER" id="PTHR23028">
    <property type="entry name" value="ACETYLTRANSFERASE"/>
    <property type="match status" value="1"/>
</dbReference>
<feature type="transmembrane region" description="Helical" evidence="1">
    <location>
        <begin position="7"/>
        <end position="27"/>
    </location>
</feature>
<feature type="transmembrane region" description="Helical" evidence="1">
    <location>
        <begin position="213"/>
        <end position="232"/>
    </location>
</feature>
<evidence type="ECO:0000313" key="4">
    <source>
        <dbReference type="Proteomes" id="UP000036166"/>
    </source>
</evidence>
<evidence type="ECO:0000256" key="1">
    <source>
        <dbReference type="SAM" id="Phobius"/>
    </source>
</evidence>
<comment type="caution">
    <text evidence="3">The sequence shown here is derived from an EMBL/GenBank/DDBJ whole genome shotgun (WGS) entry which is preliminary data.</text>
</comment>
<dbReference type="GO" id="GO:0016747">
    <property type="term" value="F:acyltransferase activity, transferring groups other than amino-acyl groups"/>
    <property type="evidence" value="ECO:0007669"/>
    <property type="project" value="InterPro"/>
</dbReference>
<protein>
    <recommendedName>
        <fullName evidence="2">Acyltransferase 3 domain-containing protein</fullName>
    </recommendedName>
</protein>
<keyword evidence="1" id="KW-0812">Transmembrane</keyword>